<dbReference type="EMBL" id="HBUE01332577">
    <property type="protein sequence ID" value="CAG6594166.1"/>
    <property type="molecule type" value="Transcribed_RNA"/>
</dbReference>
<dbReference type="AlphaFoldDB" id="A0A8D8HY57"/>
<feature type="compositionally biased region" description="Basic residues" evidence="1">
    <location>
        <begin position="1"/>
        <end position="14"/>
    </location>
</feature>
<feature type="region of interest" description="Disordered" evidence="1">
    <location>
        <begin position="1"/>
        <end position="33"/>
    </location>
</feature>
<feature type="region of interest" description="Disordered" evidence="1">
    <location>
        <begin position="177"/>
        <end position="200"/>
    </location>
</feature>
<accession>A0A8D8HY57</accession>
<feature type="compositionally biased region" description="Basic and acidic residues" evidence="1">
    <location>
        <begin position="15"/>
        <end position="24"/>
    </location>
</feature>
<feature type="region of interest" description="Disordered" evidence="1">
    <location>
        <begin position="237"/>
        <end position="310"/>
    </location>
</feature>
<protein>
    <submittedName>
        <fullName evidence="2">(northern house mosquito) hypothetical protein</fullName>
    </submittedName>
</protein>
<evidence type="ECO:0000313" key="2">
    <source>
        <dbReference type="EMBL" id="CAG6542082.1"/>
    </source>
</evidence>
<feature type="compositionally biased region" description="Polar residues" evidence="1">
    <location>
        <begin position="177"/>
        <end position="189"/>
    </location>
</feature>
<organism evidence="2">
    <name type="scientific">Culex pipiens</name>
    <name type="common">House mosquito</name>
    <dbReference type="NCBI Taxonomy" id="7175"/>
    <lineage>
        <taxon>Eukaryota</taxon>
        <taxon>Metazoa</taxon>
        <taxon>Ecdysozoa</taxon>
        <taxon>Arthropoda</taxon>
        <taxon>Hexapoda</taxon>
        <taxon>Insecta</taxon>
        <taxon>Pterygota</taxon>
        <taxon>Neoptera</taxon>
        <taxon>Endopterygota</taxon>
        <taxon>Diptera</taxon>
        <taxon>Nematocera</taxon>
        <taxon>Culicoidea</taxon>
        <taxon>Culicidae</taxon>
        <taxon>Culicinae</taxon>
        <taxon>Culicini</taxon>
        <taxon>Culex</taxon>
        <taxon>Culex</taxon>
    </lineage>
</organism>
<sequence>MKRKNSRRLSLKKLKMNDKADQHGTAEPAAATSVPASVISNSVSKTAEDGGHVKSSTIYDILRNRGKSAERKDSTASAGRELTSKEEIYRKNYKIYDKLLSYGSKAYKKYDKYMTYGTIYEILHRKSDAAEDVFLRKRALSEKFAKRKHSVNSHYSSLKLGTIYDILQGKQFNALESGTSDQSLNSSSSKEAEPNAGSNANTLSTIYDIIHKKADSPKQQTRNRFLVKKITEEEFIKGNENNRNESNTTATTVAEDTTPKHTQPSPDYTTPKPVDASKKTNPGSSLLQHPLVQSPPYPHGPLRIRQAINR</sequence>
<evidence type="ECO:0000256" key="1">
    <source>
        <dbReference type="SAM" id="MobiDB-lite"/>
    </source>
</evidence>
<name>A0A8D8HY57_CULPI</name>
<proteinExistence type="predicted"/>
<dbReference type="EMBL" id="HBUE01225851">
    <property type="protein sequence ID" value="CAG6542082.1"/>
    <property type="molecule type" value="Transcribed_RNA"/>
</dbReference>
<reference evidence="2" key="1">
    <citation type="submission" date="2021-05" db="EMBL/GenBank/DDBJ databases">
        <authorList>
            <person name="Alioto T."/>
            <person name="Alioto T."/>
            <person name="Gomez Garrido J."/>
        </authorList>
    </citation>
    <scope>NUCLEOTIDE SEQUENCE</scope>
</reference>